<evidence type="ECO:0008006" key="4">
    <source>
        <dbReference type="Google" id="ProtNLM"/>
    </source>
</evidence>
<evidence type="ECO:0000313" key="3">
    <source>
        <dbReference type="Proteomes" id="UP000037023"/>
    </source>
</evidence>
<dbReference type="PATRIC" id="fig|1938.6.peg.3858"/>
<dbReference type="RefSeq" id="WP_033203916.1">
    <property type="nucleotide sequence ID" value="NZ_LGUP01000165.1"/>
</dbReference>
<dbReference type="EMBL" id="LGUP01000165">
    <property type="protein sequence ID" value="KOG25153.1"/>
    <property type="molecule type" value="Genomic_DNA"/>
</dbReference>
<dbReference type="AlphaFoldDB" id="A0A0L8KGU7"/>
<feature type="region of interest" description="Disordered" evidence="1">
    <location>
        <begin position="229"/>
        <end position="255"/>
    </location>
</feature>
<name>A0A0L8KGU7_STRVR</name>
<gene>
    <name evidence="2" type="ORF">ADK34_17870</name>
</gene>
<proteinExistence type="predicted"/>
<dbReference type="OrthoDB" id="4300514at2"/>
<accession>A0A0L8KGU7</accession>
<evidence type="ECO:0000313" key="2">
    <source>
        <dbReference type="EMBL" id="KOG25153.1"/>
    </source>
</evidence>
<protein>
    <recommendedName>
        <fullName evidence="4">T4 beta protein</fullName>
    </recommendedName>
</protein>
<comment type="caution">
    <text evidence="2">The sequence shown here is derived from an EMBL/GenBank/DDBJ whole genome shotgun (WGS) entry which is preliminary data.</text>
</comment>
<organism evidence="2 3">
    <name type="scientific">Streptomyces viridochromogenes</name>
    <dbReference type="NCBI Taxonomy" id="1938"/>
    <lineage>
        <taxon>Bacteria</taxon>
        <taxon>Bacillati</taxon>
        <taxon>Actinomycetota</taxon>
        <taxon>Actinomycetes</taxon>
        <taxon>Kitasatosporales</taxon>
        <taxon>Streptomycetaceae</taxon>
        <taxon>Streptomyces</taxon>
    </lineage>
</organism>
<dbReference type="InterPro" id="IPR025683">
    <property type="entry name" value="Protein_beta"/>
</dbReference>
<sequence>MTEPTTEPIYVPALPARRSALAAYGGLTPDVRGAVAPLWTVPPPGRDPDATVLGDHLRRALADIAQVQGGRPAWVDTCHVEGGPQAFEVGPPPLRPVTGTERAAWQQVACAEAAAAGGSGLGVRVRAARADADERWVEGVSRLLHRIAFARCPLDLLLDLGRVVDGADHPALHRALHVLDLLVPLHPWRSVVVLAGSFPRVHPEGYGSPLTETGRADRDLRDLLRHTIGGQRPQPLYGDYGAHDPASADRVSDTGDDPFRGALRYTTTRTFLVGEIRADGPGHHLSVRAQAREIVDTADFRGAAYSLGDRWLQACADGSGPPGTGHPDAWICAGHLQHLTHVARELRRNP</sequence>
<feature type="compositionally biased region" description="Basic and acidic residues" evidence="1">
    <location>
        <begin position="246"/>
        <end position="255"/>
    </location>
</feature>
<dbReference type="Proteomes" id="UP000037023">
    <property type="component" value="Unassembled WGS sequence"/>
</dbReference>
<evidence type="ECO:0000256" key="1">
    <source>
        <dbReference type="SAM" id="MobiDB-lite"/>
    </source>
</evidence>
<reference evidence="2 3" key="1">
    <citation type="submission" date="2015-06" db="EMBL/GenBank/DDBJ databases">
        <authorList>
            <person name="Hoefler B.C."/>
            <person name="Straight P.D."/>
        </authorList>
    </citation>
    <scope>NUCLEOTIDE SEQUENCE [LARGE SCALE GENOMIC DNA]</scope>
    <source>
        <strain evidence="2 3">NRRL 3427</strain>
    </source>
</reference>
<dbReference type="Pfam" id="PF14350">
    <property type="entry name" value="Beta_protein"/>
    <property type="match status" value="1"/>
</dbReference>